<dbReference type="RefSeq" id="WP_234810128.1">
    <property type="nucleotide sequence ID" value="NZ_AP022560.1"/>
</dbReference>
<evidence type="ECO:0000259" key="1">
    <source>
        <dbReference type="Pfam" id="PF19328"/>
    </source>
</evidence>
<reference evidence="2 3" key="1">
    <citation type="journal article" date="2019" name="Emerg. Microbes Infect.">
        <title>Comprehensive subspecies identification of 175 nontuberculous mycobacteria species based on 7547 genomic profiles.</title>
        <authorList>
            <person name="Matsumoto Y."/>
            <person name="Kinjo T."/>
            <person name="Motooka D."/>
            <person name="Nabeya D."/>
            <person name="Jung N."/>
            <person name="Uechi K."/>
            <person name="Horii T."/>
            <person name="Iida T."/>
            <person name="Fujita J."/>
            <person name="Nakamura S."/>
        </authorList>
    </citation>
    <scope>NUCLEOTIDE SEQUENCE [LARGE SCALE GENOMIC DNA]</scope>
    <source>
        <strain evidence="2 3">JCM 6375</strain>
    </source>
</reference>
<dbReference type="EMBL" id="AP022560">
    <property type="protein sequence ID" value="BBW99238.1"/>
    <property type="molecule type" value="Genomic_DNA"/>
</dbReference>
<dbReference type="KEGG" id="mmor:MMOR_01750"/>
<keyword evidence="3" id="KW-1185">Reference proteome</keyword>
<dbReference type="SUPFAM" id="SSF51735">
    <property type="entry name" value="NAD(P)-binding Rossmann-fold domains"/>
    <property type="match status" value="1"/>
</dbReference>
<dbReference type="Gene3D" id="3.40.50.720">
    <property type="entry name" value="NAD(P)-binding Rossmann-like Domain"/>
    <property type="match status" value="1"/>
</dbReference>
<dbReference type="CDD" id="cd24146">
    <property type="entry name" value="nat-AmDH_N_like"/>
    <property type="match status" value="1"/>
</dbReference>
<protein>
    <submittedName>
        <fullName evidence="2">Dihydrodipicolinate reductase</fullName>
    </submittedName>
</protein>
<dbReference type="Proteomes" id="UP000466681">
    <property type="component" value="Chromosome"/>
</dbReference>
<dbReference type="InterPro" id="IPR036291">
    <property type="entry name" value="NAD(P)-bd_dom_sf"/>
</dbReference>
<accession>A0AAD1M4E5</accession>
<feature type="domain" description="2,4-diaminopentanoate dehydrogenase C-terminal" evidence="1">
    <location>
        <begin position="132"/>
        <end position="337"/>
    </location>
</feature>
<dbReference type="Pfam" id="PF19328">
    <property type="entry name" value="DAP_DH_C"/>
    <property type="match status" value="1"/>
</dbReference>
<organism evidence="2 3">
    <name type="scientific">Mycolicibacterium moriokaense</name>
    <dbReference type="NCBI Taxonomy" id="39691"/>
    <lineage>
        <taxon>Bacteria</taxon>
        <taxon>Bacillati</taxon>
        <taxon>Actinomycetota</taxon>
        <taxon>Actinomycetes</taxon>
        <taxon>Mycobacteriales</taxon>
        <taxon>Mycobacteriaceae</taxon>
        <taxon>Mycolicibacterium</taxon>
    </lineage>
</organism>
<gene>
    <name evidence="2" type="ORF">MMOR_01750</name>
</gene>
<sequence>MGATAIRSSAAFPGLQLTGVITSSPDKSGKDAATFAGLDQPTGVTATTDVDAALADCDAVAYMASGDIRPDDAVNDIERCLRAGAHVVTPSLYSLYDPRSAPPEWVDRLTRAAEAGGSTLLVSGVDPGWGNDALAVIAAGLCTRIQSIHCQEIFDYSTYNQPYAVKVSCGFGGPMGEVPMMLLPSVPTMVWGGNVRLIGRGLGMEIDEITEEVERRPLEDSVDTVMGRFEKGTQGAFWLKVIGKVNGRERVVVDHITRIHESCAPDWPYPDQGVGDHRVIVHGDPELTITSRADLPGGTRADGGNTTAANRLLGALDWLLTQKPGIYDGLDVPLQRCRPPEVEAQRWAD</sequence>
<evidence type="ECO:0000313" key="3">
    <source>
        <dbReference type="Proteomes" id="UP000466681"/>
    </source>
</evidence>
<evidence type="ECO:0000313" key="2">
    <source>
        <dbReference type="EMBL" id="BBW99238.1"/>
    </source>
</evidence>
<name>A0AAD1M4E5_9MYCO</name>
<proteinExistence type="predicted"/>
<dbReference type="AlphaFoldDB" id="A0AAD1M4E5"/>
<dbReference type="InterPro" id="IPR045760">
    <property type="entry name" value="DAP_DH_C"/>
</dbReference>